<proteinExistence type="predicted"/>
<dbReference type="Gene3D" id="1.10.10.60">
    <property type="entry name" value="Homeodomain-like"/>
    <property type="match status" value="1"/>
</dbReference>
<dbReference type="PANTHER" id="PTHR46796">
    <property type="entry name" value="HTH-TYPE TRANSCRIPTIONAL ACTIVATOR RHAS-RELATED"/>
    <property type="match status" value="1"/>
</dbReference>
<keyword evidence="1" id="KW-0805">Transcription regulation</keyword>
<accession>A0A376FJ59</accession>
<dbReference type="Proteomes" id="UP000255163">
    <property type="component" value="Unassembled WGS sequence"/>
</dbReference>
<protein>
    <submittedName>
        <fullName evidence="5">AraC family transcriptional regulator</fullName>
    </submittedName>
</protein>
<dbReference type="InterPro" id="IPR050204">
    <property type="entry name" value="AraC_XylS_family_regulators"/>
</dbReference>
<dbReference type="GO" id="GO:0003700">
    <property type="term" value="F:DNA-binding transcription factor activity"/>
    <property type="evidence" value="ECO:0007669"/>
    <property type="project" value="InterPro"/>
</dbReference>
<feature type="domain" description="HTH araC/xylS-type" evidence="4">
    <location>
        <begin position="123"/>
        <end position="220"/>
    </location>
</feature>
<name>A0A376FJ59_ENTAS</name>
<dbReference type="STRING" id="640513.Entas_0354"/>
<dbReference type="SUPFAM" id="SSF46689">
    <property type="entry name" value="Homeodomain-like"/>
    <property type="match status" value="2"/>
</dbReference>
<evidence type="ECO:0000256" key="3">
    <source>
        <dbReference type="ARBA" id="ARBA00023163"/>
    </source>
</evidence>
<dbReference type="SMART" id="SM00342">
    <property type="entry name" value="HTH_ARAC"/>
    <property type="match status" value="1"/>
</dbReference>
<dbReference type="Pfam" id="PF12833">
    <property type="entry name" value="HTH_18"/>
    <property type="match status" value="1"/>
</dbReference>
<keyword evidence="3" id="KW-0804">Transcription</keyword>
<dbReference type="Pfam" id="PF02311">
    <property type="entry name" value="AraC_binding"/>
    <property type="match status" value="1"/>
</dbReference>
<evidence type="ECO:0000256" key="2">
    <source>
        <dbReference type="ARBA" id="ARBA00023125"/>
    </source>
</evidence>
<dbReference type="InterPro" id="IPR018060">
    <property type="entry name" value="HTH_AraC"/>
</dbReference>
<keyword evidence="2" id="KW-0238">DNA-binding</keyword>
<dbReference type="AlphaFoldDB" id="A0A376FJ59"/>
<dbReference type="InterPro" id="IPR009057">
    <property type="entry name" value="Homeodomain-like_sf"/>
</dbReference>
<evidence type="ECO:0000256" key="1">
    <source>
        <dbReference type="ARBA" id="ARBA00023015"/>
    </source>
</evidence>
<reference evidence="5 6" key="1">
    <citation type="submission" date="2018-06" db="EMBL/GenBank/DDBJ databases">
        <authorList>
            <consortium name="Pathogen Informatics"/>
            <person name="Doyle S."/>
        </authorList>
    </citation>
    <scope>NUCLEOTIDE SEQUENCE [LARGE SCALE GENOMIC DNA]</scope>
    <source>
        <strain evidence="5 6">NCTC12123</strain>
    </source>
</reference>
<dbReference type="EMBL" id="UFYI01000007">
    <property type="protein sequence ID" value="STD25302.1"/>
    <property type="molecule type" value="Genomic_DNA"/>
</dbReference>
<dbReference type="InterPro" id="IPR037923">
    <property type="entry name" value="HTH-like"/>
</dbReference>
<gene>
    <name evidence="5" type="primary">rhaS_3</name>
    <name evidence="5" type="ORF">NCTC12123_04921</name>
</gene>
<dbReference type="PROSITE" id="PS01124">
    <property type="entry name" value="HTH_ARAC_FAMILY_2"/>
    <property type="match status" value="1"/>
</dbReference>
<sequence length="230" mass="26076">MSVIVASRGDAFLLEPGEIHDGDAPVEGGFTYLTFYLDERWLTHALQGLYESTPGSYSLHFAQTLTREPQLVRAIGETFSTLHNDEMKIVQQSTMDNLLSRITAHCHWRKKLPSQLQSAAVAHRARDYLYAHIGENVGLSDLARETGTDRFTLTRCFKREFNLAPHAWLIQLRLAKARQLLARGDQPVDVAAAVGFADQSHLGRWFQRAYRISPAHYRRLCTNLPDVSKK</sequence>
<evidence type="ECO:0000313" key="5">
    <source>
        <dbReference type="EMBL" id="STD25302.1"/>
    </source>
</evidence>
<dbReference type="SUPFAM" id="SSF51215">
    <property type="entry name" value="Regulatory protein AraC"/>
    <property type="match status" value="1"/>
</dbReference>
<dbReference type="GO" id="GO:0043565">
    <property type="term" value="F:sequence-specific DNA binding"/>
    <property type="evidence" value="ECO:0007669"/>
    <property type="project" value="InterPro"/>
</dbReference>
<evidence type="ECO:0000313" key="6">
    <source>
        <dbReference type="Proteomes" id="UP000255163"/>
    </source>
</evidence>
<evidence type="ECO:0000259" key="4">
    <source>
        <dbReference type="PROSITE" id="PS01124"/>
    </source>
</evidence>
<dbReference type="InterPro" id="IPR003313">
    <property type="entry name" value="AraC-bd"/>
</dbReference>
<dbReference type="PANTHER" id="PTHR46796:SF2">
    <property type="entry name" value="TRANSCRIPTIONAL REGULATORY PROTEIN"/>
    <property type="match status" value="1"/>
</dbReference>
<organism evidence="5 6">
    <name type="scientific">Enterobacter asburiae</name>
    <dbReference type="NCBI Taxonomy" id="61645"/>
    <lineage>
        <taxon>Bacteria</taxon>
        <taxon>Pseudomonadati</taxon>
        <taxon>Pseudomonadota</taxon>
        <taxon>Gammaproteobacteria</taxon>
        <taxon>Enterobacterales</taxon>
        <taxon>Enterobacteriaceae</taxon>
        <taxon>Enterobacter</taxon>
        <taxon>Enterobacter cloacae complex</taxon>
    </lineage>
</organism>